<proteinExistence type="predicted"/>
<gene>
    <name evidence="1" type="ORF">DERYTH_LOCUS26962</name>
</gene>
<dbReference type="EMBL" id="CAJVPY010059417">
    <property type="protein sequence ID" value="CAG8820478.1"/>
    <property type="molecule type" value="Genomic_DNA"/>
</dbReference>
<reference evidence="1" key="1">
    <citation type="submission" date="2021-06" db="EMBL/GenBank/DDBJ databases">
        <authorList>
            <person name="Kallberg Y."/>
            <person name="Tangrot J."/>
            <person name="Rosling A."/>
        </authorList>
    </citation>
    <scope>NUCLEOTIDE SEQUENCE</scope>
    <source>
        <strain evidence="1">MA453B</strain>
    </source>
</reference>
<dbReference type="Proteomes" id="UP000789405">
    <property type="component" value="Unassembled WGS sequence"/>
</dbReference>
<evidence type="ECO:0000313" key="2">
    <source>
        <dbReference type="Proteomes" id="UP000789405"/>
    </source>
</evidence>
<name>A0A9N9PFA6_9GLOM</name>
<protein>
    <submittedName>
        <fullName evidence="1">22554_t:CDS:1</fullName>
    </submittedName>
</protein>
<dbReference type="OrthoDB" id="2436575at2759"/>
<sequence>DAIKRLSYELFHEHKQINENELKSQLKTKLEDNDFCNEQLQ</sequence>
<organism evidence="1 2">
    <name type="scientific">Dentiscutata erythropus</name>
    <dbReference type="NCBI Taxonomy" id="1348616"/>
    <lineage>
        <taxon>Eukaryota</taxon>
        <taxon>Fungi</taxon>
        <taxon>Fungi incertae sedis</taxon>
        <taxon>Mucoromycota</taxon>
        <taxon>Glomeromycotina</taxon>
        <taxon>Glomeromycetes</taxon>
        <taxon>Diversisporales</taxon>
        <taxon>Gigasporaceae</taxon>
        <taxon>Dentiscutata</taxon>
    </lineage>
</organism>
<dbReference type="AlphaFoldDB" id="A0A9N9PFA6"/>
<comment type="caution">
    <text evidence="1">The sequence shown here is derived from an EMBL/GenBank/DDBJ whole genome shotgun (WGS) entry which is preliminary data.</text>
</comment>
<evidence type="ECO:0000313" key="1">
    <source>
        <dbReference type="EMBL" id="CAG8820478.1"/>
    </source>
</evidence>
<accession>A0A9N9PFA6</accession>
<keyword evidence="2" id="KW-1185">Reference proteome</keyword>
<feature type="non-terminal residue" evidence="1">
    <location>
        <position position="1"/>
    </location>
</feature>
<feature type="non-terminal residue" evidence="1">
    <location>
        <position position="41"/>
    </location>
</feature>